<dbReference type="OrthoDB" id="338622at2759"/>
<sequence>MAHTTFPSTLPIPQDDGACSHLNGTKVPSVSLAATSGDWLDVSIYPGLSIVFCYPRTGAPGETITEDWNSIPGARGCTPQACSFRDEMTELRNLGVKHVFGLSTQDTAYQKEAKDRLHLPYELLSDENLQFANALKLPTFTWENKTLIKRCALAIKDGSIIKVWYPVFPPDSNAKDVVEWLAGRK</sequence>
<dbReference type="CDD" id="cd03017">
    <property type="entry name" value="PRX_BCP"/>
    <property type="match status" value="1"/>
</dbReference>
<dbReference type="GeneID" id="67019475"/>
<evidence type="ECO:0000313" key="8">
    <source>
        <dbReference type="EMBL" id="CAG5172425.1"/>
    </source>
</evidence>
<dbReference type="PANTHER" id="PTHR42801">
    <property type="entry name" value="THIOREDOXIN-DEPENDENT PEROXIDE REDUCTASE"/>
    <property type="match status" value="1"/>
</dbReference>
<dbReference type="SUPFAM" id="SSF52833">
    <property type="entry name" value="Thioredoxin-like"/>
    <property type="match status" value="1"/>
</dbReference>
<reference evidence="8" key="1">
    <citation type="submission" date="2021-05" db="EMBL/GenBank/DDBJ databases">
        <authorList>
            <person name="Stam R."/>
        </authorList>
    </citation>
    <scope>NUCLEOTIDE SEQUENCE</scope>
    <source>
        <strain evidence="8">CS162</strain>
    </source>
</reference>
<dbReference type="RefSeq" id="XP_043171034.1">
    <property type="nucleotide sequence ID" value="XM_043315099.1"/>
</dbReference>
<feature type="domain" description="Redoxin" evidence="7">
    <location>
        <begin position="23"/>
        <end position="177"/>
    </location>
</feature>
<gene>
    <name evidence="8" type="ORF">ALTATR162_LOCUS7471</name>
</gene>
<evidence type="ECO:0000256" key="2">
    <source>
        <dbReference type="ARBA" id="ARBA00022559"/>
    </source>
</evidence>
<accession>A0A8J2I439</accession>
<evidence type="ECO:0000256" key="5">
    <source>
        <dbReference type="ARBA" id="ARBA00023157"/>
    </source>
</evidence>
<keyword evidence="2" id="KW-0575">Peroxidase</keyword>
<keyword evidence="5" id="KW-1015">Disulfide bond</keyword>
<dbReference type="GO" id="GO:0034599">
    <property type="term" value="P:cellular response to oxidative stress"/>
    <property type="evidence" value="ECO:0007669"/>
    <property type="project" value="TreeGrafter"/>
</dbReference>
<keyword evidence="9" id="KW-1185">Reference proteome</keyword>
<evidence type="ECO:0000256" key="6">
    <source>
        <dbReference type="ARBA" id="ARBA00023284"/>
    </source>
</evidence>
<evidence type="ECO:0000256" key="1">
    <source>
        <dbReference type="ARBA" id="ARBA00010505"/>
    </source>
</evidence>
<dbReference type="GO" id="GO:0005737">
    <property type="term" value="C:cytoplasm"/>
    <property type="evidence" value="ECO:0007669"/>
    <property type="project" value="TreeGrafter"/>
</dbReference>
<dbReference type="InterPro" id="IPR013740">
    <property type="entry name" value="Redoxin"/>
</dbReference>
<dbReference type="Gene3D" id="3.40.30.10">
    <property type="entry name" value="Glutaredoxin"/>
    <property type="match status" value="1"/>
</dbReference>
<evidence type="ECO:0000259" key="7">
    <source>
        <dbReference type="Pfam" id="PF08534"/>
    </source>
</evidence>
<proteinExistence type="inferred from homology"/>
<dbReference type="InterPro" id="IPR050924">
    <property type="entry name" value="Peroxiredoxin_BCP/PrxQ"/>
</dbReference>
<organism evidence="8 9">
    <name type="scientific">Alternaria atra</name>
    <dbReference type="NCBI Taxonomy" id="119953"/>
    <lineage>
        <taxon>Eukaryota</taxon>
        <taxon>Fungi</taxon>
        <taxon>Dikarya</taxon>
        <taxon>Ascomycota</taxon>
        <taxon>Pezizomycotina</taxon>
        <taxon>Dothideomycetes</taxon>
        <taxon>Pleosporomycetidae</taxon>
        <taxon>Pleosporales</taxon>
        <taxon>Pleosporineae</taxon>
        <taxon>Pleosporaceae</taxon>
        <taxon>Alternaria</taxon>
        <taxon>Alternaria sect. Ulocladioides</taxon>
    </lineage>
</organism>
<keyword evidence="3" id="KW-0049">Antioxidant</keyword>
<evidence type="ECO:0000313" key="9">
    <source>
        <dbReference type="Proteomes" id="UP000676310"/>
    </source>
</evidence>
<comment type="similarity">
    <text evidence="1">Belongs to the peroxiredoxin family. Prx5 subfamily.</text>
</comment>
<dbReference type="Proteomes" id="UP000676310">
    <property type="component" value="Unassembled WGS sequence"/>
</dbReference>
<dbReference type="Pfam" id="PF08534">
    <property type="entry name" value="Redoxin"/>
    <property type="match status" value="1"/>
</dbReference>
<dbReference type="EMBL" id="CAJRGZ010000022">
    <property type="protein sequence ID" value="CAG5172425.1"/>
    <property type="molecule type" value="Genomic_DNA"/>
</dbReference>
<keyword evidence="4" id="KW-0560">Oxidoreductase</keyword>
<comment type="caution">
    <text evidence="8">The sequence shown here is derived from an EMBL/GenBank/DDBJ whole genome shotgun (WGS) entry which is preliminary data.</text>
</comment>
<name>A0A8J2I439_9PLEO</name>
<dbReference type="PANTHER" id="PTHR42801:SF21">
    <property type="entry name" value="BCPB PROTEIN"/>
    <property type="match status" value="1"/>
</dbReference>
<dbReference type="GO" id="GO:0045454">
    <property type="term" value="P:cell redox homeostasis"/>
    <property type="evidence" value="ECO:0007669"/>
    <property type="project" value="TreeGrafter"/>
</dbReference>
<protein>
    <recommendedName>
        <fullName evidence="7">Redoxin domain-containing protein</fullName>
    </recommendedName>
</protein>
<evidence type="ECO:0000256" key="3">
    <source>
        <dbReference type="ARBA" id="ARBA00022862"/>
    </source>
</evidence>
<dbReference type="AlphaFoldDB" id="A0A8J2I439"/>
<evidence type="ECO:0000256" key="4">
    <source>
        <dbReference type="ARBA" id="ARBA00023002"/>
    </source>
</evidence>
<keyword evidence="6" id="KW-0676">Redox-active center</keyword>
<dbReference type="InterPro" id="IPR036249">
    <property type="entry name" value="Thioredoxin-like_sf"/>
</dbReference>
<dbReference type="GO" id="GO:0008379">
    <property type="term" value="F:thioredoxin peroxidase activity"/>
    <property type="evidence" value="ECO:0007669"/>
    <property type="project" value="TreeGrafter"/>
</dbReference>